<dbReference type="GO" id="GO:0005788">
    <property type="term" value="C:endoplasmic reticulum lumen"/>
    <property type="evidence" value="ECO:0007669"/>
    <property type="project" value="UniProtKB-SubCell"/>
</dbReference>
<dbReference type="OrthoDB" id="8667660at2759"/>
<dbReference type="CTD" id="121506"/>
<evidence type="ECO:0000256" key="1">
    <source>
        <dbReference type="ARBA" id="ARBA00004319"/>
    </source>
</evidence>
<feature type="chain" id="PRO_5010193383" description="Endoplasmic reticulum resident protein 27" evidence="11">
    <location>
        <begin position="26"/>
        <end position="274"/>
    </location>
</feature>
<dbReference type="GO" id="GO:0006986">
    <property type="term" value="P:response to unfolded protein"/>
    <property type="evidence" value="ECO:0007669"/>
    <property type="project" value="UniProtKB-KW"/>
</dbReference>
<evidence type="ECO:0000256" key="9">
    <source>
        <dbReference type="ARBA" id="ARBA00067493"/>
    </source>
</evidence>
<evidence type="ECO:0000256" key="8">
    <source>
        <dbReference type="ARBA" id="ARBA00063308"/>
    </source>
</evidence>
<keyword evidence="3 11" id="KW-0732">Signal</keyword>
<gene>
    <name evidence="13" type="primary">Erp27</name>
</gene>
<dbReference type="AlphaFoldDB" id="A0A1S3FVI9"/>
<dbReference type="FunFam" id="3.40.30.10:FF:000212">
    <property type="entry name" value="Endoplasmic reticulum resident protein 27"/>
    <property type="match status" value="1"/>
</dbReference>
<comment type="subcellular location">
    <subcellularLocation>
        <location evidence="1">Endoplasmic reticulum lumen</location>
    </subcellularLocation>
</comment>
<keyword evidence="5" id="KW-0325">Glycoprotein</keyword>
<keyword evidence="4" id="KW-0256">Endoplasmic reticulum</keyword>
<dbReference type="FunCoup" id="A0A1S3FVI9">
    <property type="interactions" value="315"/>
</dbReference>
<keyword evidence="6" id="KW-0834">Unfolded protein response</keyword>
<name>A0A1S3FVI9_DIPOR</name>
<reference evidence="13" key="1">
    <citation type="submission" date="2025-08" db="UniProtKB">
        <authorList>
            <consortium name="RefSeq"/>
        </authorList>
    </citation>
    <scope>IDENTIFICATION</scope>
    <source>
        <tissue evidence="13">Kidney</tissue>
    </source>
</reference>
<evidence type="ECO:0000256" key="10">
    <source>
        <dbReference type="ARBA" id="ARBA00080133"/>
    </source>
</evidence>
<dbReference type="InterPro" id="IPR036249">
    <property type="entry name" value="Thioredoxin-like_sf"/>
</dbReference>
<dbReference type="InParanoid" id="A0A1S3FVI9"/>
<evidence type="ECO:0000256" key="7">
    <source>
        <dbReference type="ARBA" id="ARBA00056851"/>
    </source>
</evidence>
<dbReference type="CDD" id="cd02982">
    <property type="entry name" value="PDI_b'_family"/>
    <property type="match status" value="1"/>
</dbReference>
<evidence type="ECO:0000256" key="6">
    <source>
        <dbReference type="ARBA" id="ARBA00023230"/>
    </source>
</evidence>
<comment type="subunit">
    <text evidence="8">Interacts with PDIA3.</text>
</comment>
<dbReference type="KEGG" id="dord:105992286"/>
<dbReference type="GeneID" id="105992286"/>
<dbReference type="Pfam" id="PF13848">
    <property type="entry name" value="Thioredoxin_6"/>
    <property type="match status" value="1"/>
</dbReference>
<dbReference type="STRING" id="10020.ENSDORP00000008935"/>
<protein>
    <recommendedName>
        <fullName evidence="9">Endoplasmic reticulum resident protein 27</fullName>
    </recommendedName>
    <alternativeName>
        <fullName evidence="10">Inactive protein disulfide-isomerase 27</fullName>
    </alternativeName>
</protein>
<proteinExistence type="inferred from homology"/>
<dbReference type="FunFam" id="3.40.30.10:FF:000232">
    <property type="entry name" value="Endoplasmic reticulum resident protein 27"/>
    <property type="match status" value="1"/>
</dbReference>
<evidence type="ECO:0000256" key="3">
    <source>
        <dbReference type="ARBA" id="ARBA00022729"/>
    </source>
</evidence>
<evidence type="ECO:0000313" key="12">
    <source>
        <dbReference type="Proteomes" id="UP000081671"/>
    </source>
</evidence>
<dbReference type="CDD" id="cd02981">
    <property type="entry name" value="PDI_b_family"/>
    <property type="match status" value="1"/>
</dbReference>
<dbReference type="PANTHER" id="PTHR18929:SF193">
    <property type="entry name" value="ENDOPLASMIC RETICULUM RESIDENT PROTEIN 27"/>
    <property type="match status" value="1"/>
</dbReference>
<organism evidence="12 13">
    <name type="scientific">Dipodomys ordii</name>
    <name type="common">Ord's kangaroo rat</name>
    <dbReference type="NCBI Taxonomy" id="10020"/>
    <lineage>
        <taxon>Eukaryota</taxon>
        <taxon>Metazoa</taxon>
        <taxon>Chordata</taxon>
        <taxon>Craniata</taxon>
        <taxon>Vertebrata</taxon>
        <taxon>Euteleostomi</taxon>
        <taxon>Mammalia</taxon>
        <taxon>Eutheria</taxon>
        <taxon>Euarchontoglires</taxon>
        <taxon>Glires</taxon>
        <taxon>Rodentia</taxon>
        <taxon>Castorimorpha</taxon>
        <taxon>Heteromyidae</taxon>
        <taxon>Dipodomyinae</taxon>
        <taxon>Dipodomys</taxon>
    </lineage>
</organism>
<keyword evidence="12" id="KW-1185">Reference proteome</keyword>
<dbReference type="PANTHER" id="PTHR18929">
    <property type="entry name" value="PROTEIN DISULFIDE ISOMERASE"/>
    <property type="match status" value="1"/>
</dbReference>
<evidence type="ECO:0000313" key="13">
    <source>
        <dbReference type="RefSeq" id="XP_012880573.1"/>
    </source>
</evidence>
<dbReference type="GO" id="GO:0034976">
    <property type="term" value="P:response to endoplasmic reticulum stress"/>
    <property type="evidence" value="ECO:0007669"/>
    <property type="project" value="TreeGrafter"/>
</dbReference>
<dbReference type="RefSeq" id="XP_012880573.1">
    <property type="nucleotide sequence ID" value="XM_013025119.1"/>
</dbReference>
<dbReference type="Gene3D" id="3.40.30.10">
    <property type="entry name" value="Glutaredoxin"/>
    <property type="match status" value="2"/>
</dbReference>
<evidence type="ECO:0000256" key="4">
    <source>
        <dbReference type="ARBA" id="ARBA00022824"/>
    </source>
</evidence>
<comment type="similarity">
    <text evidence="2">Belongs to the protein disulfide isomerase family.</text>
</comment>
<feature type="signal peptide" evidence="11">
    <location>
        <begin position="1"/>
        <end position="25"/>
    </location>
</feature>
<accession>A0A1S3FVI9</accession>
<sequence length="274" mass="30353">MEPASPGCVLPLLLLLTCGPRPGLPTEVQEPPDEPSVSRGPVWLMDVPAAVDFVAGAEVTLIGFFQDLEMPAVAVFHRVALEFQDVPFGITNRSEVLSHYNITGSTISLFRLVDSQQLTLEDQALASMDDATLSRFVHTNNLRLVTEYNAMTVLGLFNTMIQIHLLLMMDKASPGFEENLSTYRRAAQLFQGEILFVLVDSGQKDNRKVVSYFRLQASQLPALAIYRTLDDQWDTLPISQVDVDQVKEFCAGFLAGKASREDNKSEDATAKEEL</sequence>
<evidence type="ECO:0000256" key="11">
    <source>
        <dbReference type="SAM" id="SignalP"/>
    </source>
</evidence>
<evidence type="ECO:0000256" key="2">
    <source>
        <dbReference type="ARBA" id="ARBA00006347"/>
    </source>
</evidence>
<dbReference type="SUPFAM" id="SSF52833">
    <property type="entry name" value="Thioredoxin-like"/>
    <property type="match status" value="2"/>
</dbReference>
<dbReference type="Proteomes" id="UP000081671">
    <property type="component" value="Unplaced"/>
</dbReference>
<evidence type="ECO:0000256" key="5">
    <source>
        <dbReference type="ARBA" id="ARBA00023180"/>
    </source>
</evidence>
<comment type="function">
    <text evidence="7">Specifically binds unfolded proteins and may recruit protein disulfide isomerase PDIA3 to unfolded substrates. Binds protein substrates via a hydrophobic pocket in the C-terminal domain. May play a role in the unfolded stress response.</text>
</comment>
<dbReference type="GO" id="GO:0006457">
    <property type="term" value="P:protein folding"/>
    <property type="evidence" value="ECO:0007669"/>
    <property type="project" value="TreeGrafter"/>
</dbReference>